<dbReference type="Pfam" id="PF13532">
    <property type="entry name" value="2OG-FeII_Oxy_2"/>
    <property type="match status" value="1"/>
</dbReference>
<evidence type="ECO:0000313" key="2">
    <source>
        <dbReference type="EMBL" id="PJO75184.1"/>
    </source>
</evidence>
<organism evidence="2 3">
    <name type="scientific">Acinetobacter pseudolwoffii</name>
    <dbReference type="NCBI Taxonomy" id="2053287"/>
    <lineage>
        <taxon>Bacteria</taxon>
        <taxon>Pseudomonadati</taxon>
        <taxon>Pseudomonadota</taxon>
        <taxon>Gammaproteobacteria</taxon>
        <taxon>Moraxellales</taxon>
        <taxon>Moraxellaceae</taxon>
        <taxon>Acinetobacter</taxon>
    </lineage>
</organism>
<accession>A0A2H9YRF7</accession>
<protein>
    <submittedName>
        <fullName evidence="2">Alpha-ketoglutarate-dependent dioxygenase AlkB</fullName>
    </submittedName>
</protein>
<name>A0A2H9YRF7_9GAMM</name>
<evidence type="ECO:0000259" key="1">
    <source>
        <dbReference type="PROSITE" id="PS51471"/>
    </source>
</evidence>
<dbReference type="InterPro" id="IPR037151">
    <property type="entry name" value="AlkB-like_sf"/>
</dbReference>
<dbReference type="PROSITE" id="PS51471">
    <property type="entry name" value="FE2OG_OXY"/>
    <property type="match status" value="1"/>
</dbReference>
<feature type="domain" description="Fe2OG dioxygenase" evidence="1">
    <location>
        <begin position="104"/>
        <end position="205"/>
    </location>
</feature>
<dbReference type="AlphaFoldDB" id="A0A2H9YRF7"/>
<dbReference type="GO" id="GO:0051213">
    <property type="term" value="F:dioxygenase activity"/>
    <property type="evidence" value="ECO:0007669"/>
    <property type="project" value="UniProtKB-KW"/>
</dbReference>
<dbReference type="Proteomes" id="UP000243446">
    <property type="component" value="Unassembled WGS sequence"/>
</dbReference>
<dbReference type="GO" id="GO:0006307">
    <property type="term" value="P:DNA alkylation repair"/>
    <property type="evidence" value="ECO:0007669"/>
    <property type="project" value="InterPro"/>
</dbReference>
<dbReference type="InterPro" id="IPR005123">
    <property type="entry name" value="Oxoglu/Fe-dep_dioxygenase_dom"/>
</dbReference>
<evidence type="ECO:0000313" key="3">
    <source>
        <dbReference type="Proteomes" id="UP000243446"/>
    </source>
</evidence>
<dbReference type="PANTHER" id="PTHR31212:SF4">
    <property type="entry name" value="ALPHA-KETOGLUTARATE-DEPENDENT DIOXYGENASE ALKB HOMOLOG 3"/>
    <property type="match status" value="1"/>
</dbReference>
<proteinExistence type="predicted"/>
<gene>
    <name evidence="2" type="ORF">CWI32_10085</name>
</gene>
<dbReference type="InterPro" id="IPR032854">
    <property type="entry name" value="ALKBH3"/>
</dbReference>
<dbReference type="InterPro" id="IPR027450">
    <property type="entry name" value="AlkB-like"/>
</dbReference>
<dbReference type="PANTHER" id="PTHR31212">
    <property type="entry name" value="ALPHA-KETOGLUTARATE-DEPENDENT DIOXYGENASE ALKB HOMOLOG 3"/>
    <property type="match status" value="1"/>
</dbReference>
<reference evidence="2 3" key="1">
    <citation type="submission" date="2017-11" db="EMBL/GenBank/DDBJ databases">
        <title>Revising the taxonomy of the Acinetobacter lwoffii group: the description of Acinetobacter pseudolwoffii sp. nov. and emended description of Acinetobacter lwoffii.</title>
        <authorList>
            <person name="Nemec A."/>
            <person name="Radolfova-Krizova L."/>
        </authorList>
    </citation>
    <scope>NUCLEOTIDE SEQUENCE [LARGE SCALE GENOMIC DNA]</scope>
    <source>
        <strain evidence="2 3">ANC 5044</strain>
    </source>
</reference>
<dbReference type="SUPFAM" id="SSF51197">
    <property type="entry name" value="Clavaminate synthase-like"/>
    <property type="match status" value="1"/>
</dbReference>
<dbReference type="GeneID" id="97178325"/>
<dbReference type="RefSeq" id="WP_100535229.1">
    <property type="nucleotide sequence ID" value="NZ_CBDBYO010000001.1"/>
</dbReference>
<dbReference type="EMBL" id="PHRG01000004">
    <property type="protein sequence ID" value="PJO75184.1"/>
    <property type="molecule type" value="Genomic_DNA"/>
</dbReference>
<keyword evidence="2" id="KW-0560">Oxidoreductase</keyword>
<comment type="caution">
    <text evidence="2">The sequence shown here is derived from an EMBL/GenBank/DDBJ whole genome shotgun (WGS) entry which is preliminary data.</text>
</comment>
<sequence>MTLDLFVPQPETNILPFDGVVEDYGLILEQAQSQQYLQYFLSQLAWQHDEVRVFGKHYITARKVVWYGDAHYQYRYSGTLKQAQLWPPGLLRLKQHIEQLVGHPFNSCLANLYEDGSQGLGWHSDDEPALYTGSSRENVIASLSLGATRKMSFKHKTHGDKVELLLHSGQLIVMRGQTQQYWKHSIGKSSKVLTPRINLTFRYFYP</sequence>
<keyword evidence="2" id="KW-0223">Dioxygenase</keyword>
<dbReference type="Gene3D" id="2.60.120.590">
    <property type="entry name" value="Alpha-ketoglutarate-dependent dioxygenase AlkB-like"/>
    <property type="match status" value="1"/>
</dbReference>